<dbReference type="PANTHER" id="PTHR24421:SF10">
    <property type="entry name" value="NITRATE_NITRITE SENSOR PROTEIN NARQ"/>
    <property type="match status" value="1"/>
</dbReference>
<dbReference type="InterPro" id="IPR005467">
    <property type="entry name" value="His_kinase_dom"/>
</dbReference>
<keyword evidence="9" id="KW-0175">Coiled coil</keyword>
<evidence type="ECO:0000256" key="10">
    <source>
        <dbReference type="SAM" id="MobiDB-lite"/>
    </source>
</evidence>
<dbReference type="SUPFAM" id="SSF55874">
    <property type="entry name" value="ATPase domain of HSP90 chaperone/DNA topoisomerase II/histidine kinase"/>
    <property type="match status" value="1"/>
</dbReference>
<dbReference type="Gene3D" id="3.30.565.10">
    <property type="entry name" value="Histidine kinase-like ATPase, C-terminal domain"/>
    <property type="match status" value="1"/>
</dbReference>
<evidence type="ECO:0000313" key="13">
    <source>
        <dbReference type="EMBL" id="WQD80542.1"/>
    </source>
</evidence>
<evidence type="ECO:0000256" key="9">
    <source>
        <dbReference type="SAM" id="Coils"/>
    </source>
</evidence>
<keyword evidence="4" id="KW-0808">Transferase</keyword>
<dbReference type="Proteomes" id="UP001325479">
    <property type="component" value="Chromosome"/>
</dbReference>
<keyword evidence="11" id="KW-1133">Transmembrane helix</keyword>
<keyword evidence="11" id="KW-0812">Transmembrane</keyword>
<dbReference type="InterPro" id="IPR003594">
    <property type="entry name" value="HATPase_dom"/>
</dbReference>
<gene>
    <name evidence="13" type="ORF">U0042_13150</name>
</gene>
<dbReference type="GO" id="GO:0016301">
    <property type="term" value="F:kinase activity"/>
    <property type="evidence" value="ECO:0007669"/>
    <property type="project" value="UniProtKB-KW"/>
</dbReference>
<keyword evidence="14" id="KW-1185">Reference proteome</keyword>
<dbReference type="InterPro" id="IPR036890">
    <property type="entry name" value="HATPase_C_sf"/>
</dbReference>
<evidence type="ECO:0000256" key="1">
    <source>
        <dbReference type="ARBA" id="ARBA00000085"/>
    </source>
</evidence>
<evidence type="ECO:0000256" key="2">
    <source>
        <dbReference type="ARBA" id="ARBA00012438"/>
    </source>
</evidence>
<dbReference type="SMART" id="SM00387">
    <property type="entry name" value="HATPase_c"/>
    <property type="match status" value="1"/>
</dbReference>
<feature type="transmembrane region" description="Helical" evidence="11">
    <location>
        <begin position="49"/>
        <end position="72"/>
    </location>
</feature>
<feature type="domain" description="Histidine kinase" evidence="12">
    <location>
        <begin position="478"/>
        <end position="565"/>
    </location>
</feature>
<dbReference type="PANTHER" id="PTHR24421">
    <property type="entry name" value="NITRATE/NITRITE SENSOR PROTEIN NARX-RELATED"/>
    <property type="match status" value="1"/>
</dbReference>
<feature type="transmembrane region" description="Helical" evidence="11">
    <location>
        <begin position="24"/>
        <end position="43"/>
    </location>
</feature>
<evidence type="ECO:0000259" key="12">
    <source>
        <dbReference type="PROSITE" id="PS50109"/>
    </source>
</evidence>
<feature type="transmembrane region" description="Helical" evidence="11">
    <location>
        <begin position="154"/>
        <end position="179"/>
    </location>
</feature>
<dbReference type="Pfam" id="PF07730">
    <property type="entry name" value="HisKA_3"/>
    <property type="match status" value="1"/>
</dbReference>
<evidence type="ECO:0000256" key="3">
    <source>
        <dbReference type="ARBA" id="ARBA00022553"/>
    </source>
</evidence>
<evidence type="ECO:0000256" key="4">
    <source>
        <dbReference type="ARBA" id="ARBA00022679"/>
    </source>
</evidence>
<feature type="transmembrane region" description="Helical" evidence="11">
    <location>
        <begin position="254"/>
        <end position="276"/>
    </location>
</feature>
<keyword evidence="5" id="KW-0547">Nucleotide-binding</keyword>
<organism evidence="13 14">
    <name type="scientific">Paraburkholderia kururiensis</name>
    <dbReference type="NCBI Taxonomy" id="984307"/>
    <lineage>
        <taxon>Bacteria</taxon>
        <taxon>Pseudomonadati</taxon>
        <taxon>Pseudomonadota</taxon>
        <taxon>Betaproteobacteria</taxon>
        <taxon>Burkholderiales</taxon>
        <taxon>Burkholderiaceae</taxon>
        <taxon>Paraburkholderia</taxon>
    </lineage>
</organism>
<evidence type="ECO:0000256" key="5">
    <source>
        <dbReference type="ARBA" id="ARBA00022741"/>
    </source>
</evidence>
<reference evidence="13 14" key="1">
    <citation type="submission" date="2023-12" db="EMBL/GenBank/DDBJ databases">
        <title>Genome sequencing and assembly of bacterial species from a model synthetic community.</title>
        <authorList>
            <person name="Hogle S.L."/>
        </authorList>
    </citation>
    <scope>NUCLEOTIDE SEQUENCE [LARGE SCALE GENOMIC DNA]</scope>
    <source>
        <strain evidence="13 14">HAMBI 2494</strain>
    </source>
</reference>
<protein>
    <recommendedName>
        <fullName evidence="2">histidine kinase</fullName>
        <ecNumber evidence="2">2.7.13.3</ecNumber>
    </recommendedName>
</protein>
<feature type="coiled-coil region" evidence="9">
    <location>
        <begin position="296"/>
        <end position="358"/>
    </location>
</feature>
<feature type="transmembrane region" description="Helical" evidence="11">
    <location>
        <begin position="84"/>
        <end position="103"/>
    </location>
</feature>
<evidence type="ECO:0000256" key="6">
    <source>
        <dbReference type="ARBA" id="ARBA00022777"/>
    </source>
</evidence>
<dbReference type="EMBL" id="CP139965">
    <property type="protein sequence ID" value="WQD80542.1"/>
    <property type="molecule type" value="Genomic_DNA"/>
</dbReference>
<dbReference type="InterPro" id="IPR011712">
    <property type="entry name" value="Sig_transdc_His_kin_sub3_dim/P"/>
</dbReference>
<name>A0ABZ0WT41_9BURK</name>
<proteinExistence type="predicted"/>
<feature type="transmembrane region" description="Helical" evidence="11">
    <location>
        <begin position="199"/>
        <end position="218"/>
    </location>
</feature>
<dbReference type="InterPro" id="IPR050482">
    <property type="entry name" value="Sensor_HK_TwoCompSys"/>
</dbReference>
<dbReference type="Pfam" id="PF02518">
    <property type="entry name" value="HATPase_c"/>
    <property type="match status" value="1"/>
</dbReference>
<feature type="compositionally biased region" description="Polar residues" evidence="10">
    <location>
        <begin position="573"/>
        <end position="586"/>
    </location>
</feature>
<keyword evidence="8" id="KW-0902">Two-component regulatory system</keyword>
<evidence type="ECO:0000256" key="7">
    <source>
        <dbReference type="ARBA" id="ARBA00022840"/>
    </source>
</evidence>
<keyword evidence="6 13" id="KW-0418">Kinase</keyword>
<feature type="region of interest" description="Disordered" evidence="10">
    <location>
        <begin position="566"/>
        <end position="586"/>
    </location>
</feature>
<accession>A0ABZ0WT41</accession>
<feature type="transmembrane region" description="Helical" evidence="11">
    <location>
        <begin position="225"/>
        <end position="248"/>
    </location>
</feature>
<evidence type="ECO:0000313" key="14">
    <source>
        <dbReference type="Proteomes" id="UP001325479"/>
    </source>
</evidence>
<feature type="transmembrane region" description="Helical" evidence="11">
    <location>
        <begin position="123"/>
        <end position="142"/>
    </location>
</feature>
<dbReference type="CDD" id="cd16917">
    <property type="entry name" value="HATPase_UhpB-NarQ-NarX-like"/>
    <property type="match status" value="1"/>
</dbReference>
<dbReference type="Gene3D" id="1.20.5.1930">
    <property type="match status" value="1"/>
</dbReference>
<evidence type="ECO:0000256" key="8">
    <source>
        <dbReference type="ARBA" id="ARBA00023012"/>
    </source>
</evidence>
<keyword evidence="3" id="KW-0597">Phosphoprotein</keyword>
<dbReference type="EC" id="2.7.13.3" evidence="2"/>
<evidence type="ECO:0000256" key="11">
    <source>
        <dbReference type="SAM" id="Phobius"/>
    </source>
</evidence>
<keyword evidence="7" id="KW-0067">ATP-binding</keyword>
<dbReference type="PROSITE" id="PS50109">
    <property type="entry name" value="HIS_KIN"/>
    <property type="match status" value="1"/>
</dbReference>
<dbReference type="RefSeq" id="WP_114811146.1">
    <property type="nucleotide sequence ID" value="NZ_CP139965.1"/>
</dbReference>
<comment type="catalytic activity">
    <reaction evidence="1">
        <text>ATP + protein L-histidine = ADP + protein N-phospho-L-histidine.</text>
        <dbReference type="EC" id="2.7.13.3"/>
    </reaction>
</comment>
<dbReference type="Pfam" id="PF17158">
    <property type="entry name" value="MASE4"/>
    <property type="match status" value="1"/>
</dbReference>
<keyword evidence="11" id="KW-0472">Membrane</keyword>
<dbReference type="InterPro" id="IPR033424">
    <property type="entry name" value="MASE4"/>
</dbReference>
<sequence length="586" mass="64272">MRVLTDVSHLFLSTLPPDRRQRRLAAVMMSASVAMLAALAPFARVQLPAVWAFIPVYETAVIVTDLVTAWLLLSQFSILRSRSLLLLAGGYLFSSLIAGAHMLSFPGLFAPSGLLGARDQTTAWLYMFWHGAFPVAVMGYASDRGEREPRPASVRGAAIPVVLCVVGVVVAAAAFIFLATGGHDALPRIMRGSAMASSIFVVVGTVWALNVAALVAVWRRTPRSVLDLCVMVVLVAWLCDIAVSAILNHGRFDLGFYAGRVYGFLASTVVLFALLFENGKLYAKTVRALEGERFKHRLVQEKTDELNEANERLEQRVAARTAELSTSNEELRREVEERQRAQRDLAASREELREMSVISASAREAEQRRIARELHDELAQTLATLRIDLEWLIERVPQDDADLARKIAGMHGLLTEAVGSTRRIAADLRPLMLDDLGFAAATQWLVENFEKRYRIGCILHIEPSGLTLAEPYATAVFRIVQESLTNIARHAQASHAEVDLRHRDGTLALTIRDDGAGFDSASARKPGSFGLVGLRERAYLVGGTLRIETSPGKGTRIEVQLPLDAAATGDGNPLTSQNRAFQNTTR</sequence>